<sequence length="150" mass="16618">MSVRKGRFGLPGWEIGLCLLLMALTGGVLWSRAETVLERAESVAVATTLMHIRSGLRLEQIRRLVAGQDAHGLVGSNPLVLLEAVPEFQQVPVSGRWHFDALSGELRYRPRRQAHLHVQTADGAVLLAWRILSSPQGGVEMVVTTPYQWF</sequence>
<dbReference type="EMBL" id="NMRN01000090">
    <property type="protein sequence ID" value="PAS91402.1"/>
    <property type="molecule type" value="Genomic_DNA"/>
</dbReference>
<comment type="caution">
    <text evidence="1">The sequence shown here is derived from an EMBL/GenBank/DDBJ whole genome shotgun (WGS) entry which is preliminary data.</text>
</comment>
<accession>A0A272EMT5</accession>
<dbReference type="Proteomes" id="UP000216107">
    <property type="component" value="Unassembled WGS sequence"/>
</dbReference>
<dbReference type="RefSeq" id="WP_095530286.1">
    <property type="nucleotide sequence ID" value="NZ_MDUX01000086.1"/>
</dbReference>
<name>A0A272EMT5_9RHOO</name>
<reference evidence="1 2" key="1">
    <citation type="submission" date="2017-07" db="EMBL/GenBank/DDBJ databases">
        <title>Candidatus Dactylopiibacterium carminicum, a nitrogen-fixing symbiont of the cochineal insect Dactylopius coccus and Dactylopius opuntiae (Hemiptera: Coccoidea: Dactylopiidae).</title>
        <authorList>
            <person name="Vera A."/>
        </authorList>
    </citation>
    <scope>NUCLEOTIDE SEQUENCE [LARGE SCALE GENOMIC DNA]</scope>
    <source>
        <strain evidence="1 2">NFDCM</strain>
    </source>
</reference>
<organism evidence="1 2">
    <name type="scientific">Candidatus Dactylopiibacterium carminicum</name>
    <dbReference type="NCBI Taxonomy" id="857335"/>
    <lineage>
        <taxon>Bacteria</taxon>
        <taxon>Pseudomonadati</taxon>
        <taxon>Pseudomonadota</taxon>
        <taxon>Betaproteobacteria</taxon>
        <taxon>Rhodocyclales</taxon>
        <taxon>Rhodocyclaceae</taxon>
        <taxon>Candidatus Dactylopiibacterium</taxon>
    </lineage>
</organism>
<gene>
    <name evidence="1" type="ORF">CGU29_16665</name>
</gene>
<evidence type="ECO:0008006" key="3">
    <source>
        <dbReference type="Google" id="ProtNLM"/>
    </source>
</evidence>
<evidence type="ECO:0000313" key="1">
    <source>
        <dbReference type="EMBL" id="PAS91402.1"/>
    </source>
</evidence>
<dbReference type="AlphaFoldDB" id="A0A272EMT5"/>
<evidence type="ECO:0000313" key="2">
    <source>
        <dbReference type="Proteomes" id="UP000216107"/>
    </source>
</evidence>
<proteinExistence type="predicted"/>
<protein>
    <recommendedName>
        <fullName evidence="3">Type II secretion system protein</fullName>
    </recommendedName>
</protein>